<dbReference type="Proteomes" id="UP000887116">
    <property type="component" value="Unassembled WGS sequence"/>
</dbReference>
<accession>A0A8X6L979</accession>
<evidence type="ECO:0000313" key="2">
    <source>
        <dbReference type="EMBL" id="GFR02351.1"/>
    </source>
</evidence>
<name>A0A8X6L979_TRICU</name>
<comment type="caution">
    <text evidence="2">The sequence shown here is derived from an EMBL/GenBank/DDBJ whole genome shotgun (WGS) entry which is preliminary data.</text>
</comment>
<dbReference type="OrthoDB" id="10057959at2759"/>
<feature type="domain" description="PiggyBac transposable element-derived protein" evidence="1">
    <location>
        <begin position="4"/>
        <end position="89"/>
    </location>
</feature>
<organism evidence="2 3">
    <name type="scientific">Trichonephila clavata</name>
    <name type="common">Joro spider</name>
    <name type="synonym">Nephila clavata</name>
    <dbReference type="NCBI Taxonomy" id="2740835"/>
    <lineage>
        <taxon>Eukaryota</taxon>
        <taxon>Metazoa</taxon>
        <taxon>Ecdysozoa</taxon>
        <taxon>Arthropoda</taxon>
        <taxon>Chelicerata</taxon>
        <taxon>Arachnida</taxon>
        <taxon>Araneae</taxon>
        <taxon>Araneomorphae</taxon>
        <taxon>Entelegynae</taxon>
        <taxon>Araneoidea</taxon>
        <taxon>Nephilidae</taxon>
        <taxon>Trichonephila</taxon>
    </lineage>
</organism>
<evidence type="ECO:0000313" key="3">
    <source>
        <dbReference type="Proteomes" id="UP000887116"/>
    </source>
</evidence>
<keyword evidence="3" id="KW-1185">Reference proteome</keyword>
<dbReference type="Pfam" id="PF13843">
    <property type="entry name" value="DDE_Tnp_1_7"/>
    <property type="match status" value="1"/>
</dbReference>
<gene>
    <name evidence="2" type="primary">AVEN_35239_1</name>
    <name evidence="2" type="ORF">TNCT_73781</name>
</gene>
<evidence type="ECO:0000259" key="1">
    <source>
        <dbReference type="Pfam" id="PF13843"/>
    </source>
</evidence>
<protein>
    <submittedName>
        <fullName evidence="2">DDE_Tnp_1_7 domain-containing protein</fullName>
    </submittedName>
</protein>
<sequence>MWFDVGTNYMANAIACLGSNTQTEGVPVSSYFVEKLTRSIQRTNQKITMDNWLTSIPLADKPLKVPLNFTVVGTIRKNKRNVPPELLKLRSRSVGTSM</sequence>
<dbReference type="EMBL" id="BMAO01025409">
    <property type="protein sequence ID" value="GFR02351.1"/>
    <property type="molecule type" value="Genomic_DNA"/>
</dbReference>
<proteinExistence type="predicted"/>
<reference evidence="2" key="1">
    <citation type="submission" date="2020-07" db="EMBL/GenBank/DDBJ databases">
        <title>Multicomponent nature underlies the extraordinary mechanical properties of spider dragline silk.</title>
        <authorList>
            <person name="Kono N."/>
            <person name="Nakamura H."/>
            <person name="Mori M."/>
            <person name="Yoshida Y."/>
            <person name="Ohtoshi R."/>
            <person name="Malay A.D."/>
            <person name="Moran D.A.P."/>
            <person name="Tomita M."/>
            <person name="Numata K."/>
            <person name="Arakawa K."/>
        </authorList>
    </citation>
    <scope>NUCLEOTIDE SEQUENCE</scope>
</reference>
<dbReference type="AlphaFoldDB" id="A0A8X6L979"/>
<dbReference type="InterPro" id="IPR029526">
    <property type="entry name" value="PGBD"/>
</dbReference>